<name>A0A3M7TYH2_9BACI</name>
<dbReference type="Gene3D" id="1.20.120.330">
    <property type="entry name" value="Nucleotidyltransferases domain 2"/>
    <property type="match status" value="1"/>
</dbReference>
<dbReference type="RefSeq" id="WP_122898632.1">
    <property type="nucleotide sequence ID" value="NZ_RHIB01000001.1"/>
</dbReference>
<protein>
    <submittedName>
        <fullName evidence="2">KNTase domain-containing protein</fullName>
    </submittedName>
</protein>
<keyword evidence="3" id="KW-1185">Reference proteome</keyword>
<dbReference type="GO" id="GO:0046677">
    <property type="term" value="P:response to antibiotic"/>
    <property type="evidence" value="ECO:0007669"/>
    <property type="project" value="InterPro"/>
</dbReference>
<dbReference type="OrthoDB" id="24442at2"/>
<dbReference type="InterPro" id="IPR012481">
    <property type="entry name" value="KNTase_C"/>
</dbReference>
<dbReference type="SUPFAM" id="SSF81301">
    <property type="entry name" value="Nucleotidyltransferase"/>
    <property type="match status" value="1"/>
</dbReference>
<reference evidence="2 3" key="1">
    <citation type="submission" date="2018-10" db="EMBL/GenBank/DDBJ databases">
        <title>Bacillus Keqinensis sp. nov., a moderately halophilic bacterium isolated from a saline-alkaline lake.</title>
        <authorList>
            <person name="Wang H."/>
        </authorList>
    </citation>
    <scope>NUCLEOTIDE SEQUENCE [LARGE SCALE GENOMIC DNA]</scope>
    <source>
        <strain evidence="2 3">KQ-3</strain>
    </source>
</reference>
<dbReference type="Proteomes" id="UP000278746">
    <property type="component" value="Unassembled WGS sequence"/>
</dbReference>
<evidence type="ECO:0000313" key="2">
    <source>
        <dbReference type="EMBL" id="RNA70636.1"/>
    </source>
</evidence>
<dbReference type="InterPro" id="IPR043519">
    <property type="entry name" value="NT_sf"/>
</dbReference>
<gene>
    <name evidence="2" type="ORF">EBO34_08470</name>
</gene>
<dbReference type="SUPFAM" id="SSF81593">
    <property type="entry name" value="Nucleotidyltransferase substrate binding subunit/domain"/>
    <property type="match status" value="1"/>
</dbReference>
<evidence type="ECO:0000313" key="3">
    <source>
        <dbReference type="Proteomes" id="UP000278746"/>
    </source>
</evidence>
<dbReference type="Pfam" id="PF07827">
    <property type="entry name" value="KNTase_C"/>
    <property type="match status" value="1"/>
</dbReference>
<dbReference type="AlphaFoldDB" id="A0A3M7TYH2"/>
<accession>A0A3M7TYH2</accession>
<feature type="domain" description="Kanamycin nucleotidyltransferase C-terminal" evidence="1">
    <location>
        <begin position="114"/>
        <end position="245"/>
    </location>
</feature>
<evidence type="ECO:0000259" key="1">
    <source>
        <dbReference type="Pfam" id="PF07827"/>
    </source>
</evidence>
<sequence length="253" mass="29723">MLSYPVKTTREEKMSMIQKVKDRLLDTYGEQILAIGVYGSVGRNEEGPFSDIEMHVVTKHGFTLENYEFIYGKFKIELSVRQKSDFFKRARLIDDSWSIKAGVFTGILPLFDPQGLFEEVKEMPMQVPESVIKETMREFMIWEPYETMGKIRNQYEEGNYHYLPMGARDLVWQTAKLIGLANRHIYTTRAKTFEESLTLPYRPEGYRELAVLVMEGTLHDRETVYQHCECLWTGLNEWYEELGITYMETSLPF</sequence>
<dbReference type="GO" id="GO:0016779">
    <property type="term" value="F:nucleotidyltransferase activity"/>
    <property type="evidence" value="ECO:0007669"/>
    <property type="project" value="InterPro"/>
</dbReference>
<organism evidence="2 3">
    <name type="scientific">Alteribacter keqinensis</name>
    <dbReference type="NCBI Taxonomy" id="2483800"/>
    <lineage>
        <taxon>Bacteria</taxon>
        <taxon>Bacillati</taxon>
        <taxon>Bacillota</taxon>
        <taxon>Bacilli</taxon>
        <taxon>Bacillales</taxon>
        <taxon>Bacillaceae</taxon>
        <taxon>Alteribacter</taxon>
    </lineage>
</organism>
<dbReference type="Gene3D" id="3.30.460.10">
    <property type="entry name" value="Beta Polymerase, domain 2"/>
    <property type="match status" value="1"/>
</dbReference>
<dbReference type="CDD" id="cd05403">
    <property type="entry name" value="NT_KNTase_like"/>
    <property type="match status" value="1"/>
</dbReference>
<comment type="caution">
    <text evidence="2">The sequence shown here is derived from an EMBL/GenBank/DDBJ whole genome shotgun (WGS) entry which is preliminary data.</text>
</comment>
<dbReference type="EMBL" id="RHIB01000001">
    <property type="protein sequence ID" value="RNA70636.1"/>
    <property type="molecule type" value="Genomic_DNA"/>
</dbReference>
<proteinExistence type="predicted"/>